<dbReference type="EMBL" id="JAAOAM010000455">
    <property type="protein sequence ID" value="KAF5530768.1"/>
    <property type="molecule type" value="Genomic_DNA"/>
</dbReference>
<gene>
    <name evidence="2" type="ORF">FMEXI_13345</name>
</gene>
<reference evidence="2 3" key="1">
    <citation type="submission" date="2020-05" db="EMBL/GenBank/DDBJ databases">
        <title>Identification and distribution of gene clusters putatively required for synthesis of sphingolipid metabolism inhibitors in phylogenetically diverse species of the filamentous fungus Fusarium.</title>
        <authorList>
            <person name="Kim H.-S."/>
            <person name="Busman M."/>
            <person name="Brown D.W."/>
            <person name="Divon H."/>
            <person name="Uhlig S."/>
            <person name="Proctor R.H."/>
        </authorList>
    </citation>
    <scope>NUCLEOTIDE SEQUENCE [LARGE SCALE GENOMIC DNA]</scope>
    <source>
        <strain evidence="2 3">NRRL 53147</strain>
    </source>
</reference>
<dbReference type="Proteomes" id="UP000522262">
    <property type="component" value="Unassembled WGS sequence"/>
</dbReference>
<comment type="caution">
    <text evidence="2">The sequence shown here is derived from an EMBL/GenBank/DDBJ whole genome shotgun (WGS) entry which is preliminary data.</text>
</comment>
<proteinExistence type="predicted"/>
<organism evidence="2 3">
    <name type="scientific">Fusarium mexicanum</name>
    <dbReference type="NCBI Taxonomy" id="751941"/>
    <lineage>
        <taxon>Eukaryota</taxon>
        <taxon>Fungi</taxon>
        <taxon>Dikarya</taxon>
        <taxon>Ascomycota</taxon>
        <taxon>Pezizomycotina</taxon>
        <taxon>Sordariomycetes</taxon>
        <taxon>Hypocreomycetidae</taxon>
        <taxon>Hypocreales</taxon>
        <taxon>Nectriaceae</taxon>
        <taxon>Fusarium</taxon>
        <taxon>Fusarium fujikuroi species complex</taxon>
    </lineage>
</organism>
<accession>A0A8H5MJ98</accession>
<evidence type="ECO:0000313" key="3">
    <source>
        <dbReference type="Proteomes" id="UP000522262"/>
    </source>
</evidence>
<keyword evidence="3" id="KW-1185">Reference proteome</keyword>
<feature type="signal peptide" evidence="1">
    <location>
        <begin position="1"/>
        <end position="28"/>
    </location>
</feature>
<dbReference type="AlphaFoldDB" id="A0A8H5MJ98"/>
<evidence type="ECO:0000313" key="2">
    <source>
        <dbReference type="EMBL" id="KAF5530768.1"/>
    </source>
</evidence>
<name>A0A8H5MJ98_9HYPO</name>
<evidence type="ECO:0000256" key="1">
    <source>
        <dbReference type="SAM" id="SignalP"/>
    </source>
</evidence>
<sequence length="146" mass="16087">MFFSTFFAPANSVVALTVLLGFSQVANAAVQCDLISSAHCGRNHHKQNHKLPTVPGNTYYIDGFHGGVMNAKFQSITQSFPGLYSNNDNVDLTYNFNLGDYSGTYWIILPTSFGGGDACYAVYKNCDVTISFWEKSQPLPAYYQLA</sequence>
<feature type="chain" id="PRO_5034254638" evidence="1">
    <location>
        <begin position="29"/>
        <end position="146"/>
    </location>
</feature>
<protein>
    <submittedName>
        <fullName evidence="2">Uncharacterized protein</fullName>
    </submittedName>
</protein>
<keyword evidence="1" id="KW-0732">Signal</keyword>